<reference evidence="2 3" key="1">
    <citation type="submission" date="2019-12" db="EMBL/GenBank/DDBJ databases">
        <title>Microbes associate with the intestines of laboratory mice.</title>
        <authorList>
            <person name="Navarre W."/>
            <person name="Wong E."/>
        </authorList>
    </citation>
    <scope>NUCLEOTIDE SEQUENCE [LARGE SCALE GENOMIC DNA]</scope>
    <source>
        <strain evidence="2 3">NM51_B2-22</strain>
    </source>
</reference>
<dbReference type="GO" id="GO:0003676">
    <property type="term" value="F:nucleic acid binding"/>
    <property type="evidence" value="ECO:0007669"/>
    <property type="project" value="InterPro"/>
</dbReference>
<accession>A0A7X3G9S1</accession>
<name>A0A7X3G9S1_9STRE</name>
<dbReference type="Gene3D" id="3.30.420.10">
    <property type="entry name" value="Ribonuclease H-like superfamily/Ribonuclease H"/>
    <property type="match status" value="1"/>
</dbReference>
<dbReference type="InterPro" id="IPR038717">
    <property type="entry name" value="Tc1-like_DDE_dom"/>
</dbReference>
<dbReference type="EMBL" id="WSRS01000143">
    <property type="protein sequence ID" value="MVX59760.1"/>
    <property type="molecule type" value="Genomic_DNA"/>
</dbReference>
<proteinExistence type="predicted"/>
<dbReference type="InterPro" id="IPR036397">
    <property type="entry name" value="RNaseH_sf"/>
</dbReference>
<dbReference type="Proteomes" id="UP000461595">
    <property type="component" value="Unassembled WGS sequence"/>
</dbReference>
<organism evidence="2 3">
    <name type="scientific">Streptococcus danieliae</name>
    <dbReference type="NCBI Taxonomy" id="747656"/>
    <lineage>
        <taxon>Bacteria</taxon>
        <taxon>Bacillati</taxon>
        <taxon>Bacillota</taxon>
        <taxon>Bacilli</taxon>
        <taxon>Lactobacillales</taxon>
        <taxon>Streptococcaceae</taxon>
        <taxon>Streptococcus</taxon>
    </lineage>
</organism>
<comment type="caution">
    <text evidence="2">The sequence shown here is derived from an EMBL/GenBank/DDBJ whole genome shotgun (WGS) entry which is preliminary data.</text>
</comment>
<evidence type="ECO:0000313" key="3">
    <source>
        <dbReference type="Proteomes" id="UP000461595"/>
    </source>
</evidence>
<dbReference type="RefSeq" id="WP_202056752.1">
    <property type="nucleotide sequence ID" value="NZ_WSRS01000143.1"/>
</dbReference>
<feature type="non-terminal residue" evidence="2">
    <location>
        <position position="1"/>
    </location>
</feature>
<dbReference type="PANTHER" id="PTHR46564:SF1">
    <property type="entry name" value="TRANSPOSASE"/>
    <property type="match status" value="1"/>
</dbReference>
<dbReference type="PANTHER" id="PTHR46564">
    <property type="entry name" value="TRANSPOSASE"/>
    <property type="match status" value="1"/>
</dbReference>
<feature type="domain" description="Tc1-like transposase DDE" evidence="1">
    <location>
        <begin position="1"/>
        <end position="49"/>
    </location>
</feature>
<evidence type="ECO:0000259" key="1">
    <source>
        <dbReference type="Pfam" id="PF13358"/>
    </source>
</evidence>
<evidence type="ECO:0000313" key="2">
    <source>
        <dbReference type="EMBL" id="MVX59760.1"/>
    </source>
</evidence>
<dbReference type="Pfam" id="PF13358">
    <property type="entry name" value="DDE_3"/>
    <property type="match status" value="1"/>
</dbReference>
<sequence>MDNASFHPKKMLDQLSISNGHIFLPFPPYSPELNPIEKSWANLKKAVAEYLREGRTIIDAIVYYFEVK</sequence>
<gene>
    <name evidence="2" type="ORF">E5983_09025</name>
</gene>
<dbReference type="AlphaFoldDB" id="A0A7X3G9S1"/>
<protein>
    <submittedName>
        <fullName evidence="2">IS630 family transposase</fullName>
    </submittedName>
</protein>